<dbReference type="EMBL" id="JBHLWB010000002">
    <property type="protein sequence ID" value="MFC0308682.1"/>
    <property type="molecule type" value="Genomic_DNA"/>
</dbReference>
<evidence type="ECO:0000256" key="6">
    <source>
        <dbReference type="ARBA" id="ARBA00023136"/>
    </source>
</evidence>
<dbReference type="Proteomes" id="UP001589767">
    <property type="component" value="Unassembled WGS sequence"/>
</dbReference>
<feature type="transmembrane region" description="Helical" evidence="7">
    <location>
        <begin position="97"/>
        <end position="115"/>
    </location>
</feature>
<comment type="caution">
    <text evidence="8">The sequence shown here is derived from an EMBL/GenBank/DDBJ whole genome shotgun (WGS) entry which is preliminary data.</text>
</comment>
<dbReference type="PANTHER" id="PTHR33452">
    <property type="entry name" value="OXIDOREDUCTASE CATD-RELATED"/>
    <property type="match status" value="1"/>
</dbReference>
<evidence type="ECO:0000256" key="2">
    <source>
        <dbReference type="ARBA" id="ARBA00006679"/>
    </source>
</evidence>
<feature type="transmembrane region" description="Helical" evidence="7">
    <location>
        <begin position="36"/>
        <end position="53"/>
    </location>
</feature>
<comment type="subcellular location">
    <subcellularLocation>
        <location evidence="1">Cell membrane</location>
        <topology evidence="1">Multi-pass membrane protein</topology>
    </subcellularLocation>
</comment>
<evidence type="ECO:0000256" key="1">
    <source>
        <dbReference type="ARBA" id="ARBA00004651"/>
    </source>
</evidence>
<dbReference type="InterPro" id="IPR032808">
    <property type="entry name" value="DoxX"/>
</dbReference>
<dbReference type="PANTHER" id="PTHR33452:SF1">
    <property type="entry name" value="INNER MEMBRANE PROTEIN YPHA-RELATED"/>
    <property type="match status" value="1"/>
</dbReference>
<organism evidence="8 9">
    <name type="scientific">Gallibacterium trehalosifermentans</name>
    <dbReference type="NCBI Taxonomy" id="516935"/>
    <lineage>
        <taxon>Bacteria</taxon>
        <taxon>Pseudomonadati</taxon>
        <taxon>Pseudomonadota</taxon>
        <taxon>Gammaproteobacteria</taxon>
        <taxon>Pasteurellales</taxon>
        <taxon>Pasteurellaceae</taxon>
        <taxon>Gallibacterium</taxon>
    </lineage>
</organism>
<keyword evidence="9" id="KW-1185">Reference proteome</keyword>
<sequence length="158" mass="17928">MKKWCEKVPYSAIALLARITLASIFWLSAQTKTETFVFNFLTMSFQLGLPVPSESAFFLFQNEYNLPLLNPNIAAWITLYAEHIFAALLLLGIATRFAALGLFGITIVIQFFVYPEAYALHFSWIVMQLILIKYGSGIIALDPFIAKRINNRIISDLK</sequence>
<reference evidence="8 9" key="1">
    <citation type="submission" date="2024-09" db="EMBL/GenBank/DDBJ databases">
        <authorList>
            <person name="Sun Q."/>
            <person name="Mori K."/>
        </authorList>
    </citation>
    <scope>NUCLEOTIDE SEQUENCE [LARGE SCALE GENOMIC DNA]</scope>
    <source>
        <strain evidence="8 9">CCM 7539</strain>
    </source>
</reference>
<gene>
    <name evidence="8" type="ORF">ACFFHK_03035</name>
</gene>
<evidence type="ECO:0000256" key="4">
    <source>
        <dbReference type="ARBA" id="ARBA00022692"/>
    </source>
</evidence>
<feature type="transmembrane region" description="Helical" evidence="7">
    <location>
        <begin position="73"/>
        <end position="90"/>
    </location>
</feature>
<dbReference type="RefSeq" id="WP_382369167.1">
    <property type="nucleotide sequence ID" value="NZ_JBHLWB010000002.1"/>
</dbReference>
<dbReference type="InterPro" id="IPR051907">
    <property type="entry name" value="DoxX-like_oxidoreductase"/>
</dbReference>
<evidence type="ECO:0000313" key="8">
    <source>
        <dbReference type="EMBL" id="MFC0308682.1"/>
    </source>
</evidence>
<evidence type="ECO:0000313" key="9">
    <source>
        <dbReference type="Proteomes" id="UP001589767"/>
    </source>
</evidence>
<keyword evidence="4 7" id="KW-0812">Transmembrane</keyword>
<evidence type="ECO:0000256" key="7">
    <source>
        <dbReference type="SAM" id="Phobius"/>
    </source>
</evidence>
<dbReference type="Pfam" id="PF07681">
    <property type="entry name" value="DoxX"/>
    <property type="match status" value="1"/>
</dbReference>
<keyword evidence="6 7" id="KW-0472">Membrane</keyword>
<evidence type="ECO:0000256" key="5">
    <source>
        <dbReference type="ARBA" id="ARBA00022989"/>
    </source>
</evidence>
<name>A0ABV6H0Z6_9PAST</name>
<keyword evidence="5 7" id="KW-1133">Transmembrane helix</keyword>
<accession>A0ABV6H0Z6</accession>
<proteinExistence type="inferred from homology"/>
<feature type="transmembrane region" description="Helical" evidence="7">
    <location>
        <begin position="121"/>
        <end position="145"/>
    </location>
</feature>
<comment type="similarity">
    <text evidence="2">Belongs to the DoxX family.</text>
</comment>
<feature type="transmembrane region" description="Helical" evidence="7">
    <location>
        <begin position="12"/>
        <end position="29"/>
    </location>
</feature>
<evidence type="ECO:0000256" key="3">
    <source>
        <dbReference type="ARBA" id="ARBA00022475"/>
    </source>
</evidence>
<keyword evidence="3" id="KW-1003">Cell membrane</keyword>
<protein>
    <submittedName>
        <fullName evidence="8">DoxX family protein</fullName>
    </submittedName>
</protein>